<organism evidence="16 17">
    <name type="scientific">Clostridium neonatale</name>
    <dbReference type="NCBI Taxonomy" id="137838"/>
    <lineage>
        <taxon>Bacteria</taxon>
        <taxon>Bacillati</taxon>
        <taxon>Bacillota</taxon>
        <taxon>Clostridia</taxon>
        <taxon>Eubacteriales</taxon>
        <taxon>Clostridiaceae</taxon>
        <taxon>Clostridium</taxon>
    </lineage>
</organism>
<dbReference type="InterPro" id="IPR050398">
    <property type="entry name" value="HssS/ArlS-like"/>
</dbReference>
<dbReference type="Gene3D" id="3.30.565.10">
    <property type="entry name" value="Histidine kinase-like ATPase, C-terminal domain"/>
    <property type="match status" value="1"/>
</dbReference>
<evidence type="ECO:0000256" key="1">
    <source>
        <dbReference type="ARBA" id="ARBA00000085"/>
    </source>
</evidence>
<dbReference type="EC" id="2.7.13.3" evidence="3"/>
<dbReference type="PANTHER" id="PTHR45528">
    <property type="entry name" value="SENSOR HISTIDINE KINASE CPXA"/>
    <property type="match status" value="1"/>
</dbReference>
<keyword evidence="6" id="KW-0808">Transferase</keyword>
<dbReference type="InterPro" id="IPR036890">
    <property type="entry name" value="HATPase_C_sf"/>
</dbReference>
<evidence type="ECO:0000256" key="2">
    <source>
        <dbReference type="ARBA" id="ARBA00004651"/>
    </source>
</evidence>
<evidence type="ECO:0000256" key="11">
    <source>
        <dbReference type="ARBA" id="ARBA00022989"/>
    </source>
</evidence>
<dbReference type="PROSITE" id="PS50109">
    <property type="entry name" value="HIS_KIN"/>
    <property type="match status" value="1"/>
</dbReference>
<gene>
    <name evidence="16" type="ORF">CQ394_03980</name>
</gene>
<keyword evidence="17" id="KW-1185">Reference proteome</keyword>
<dbReference type="GO" id="GO:0005524">
    <property type="term" value="F:ATP binding"/>
    <property type="evidence" value="ECO:0007669"/>
    <property type="project" value="UniProtKB-KW"/>
</dbReference>
<evidence type="ECO:0000256" key="8">
    <source>
        <dbReference type="ARBA" id="ARBA00022741"/>
    </source>
</evidence>
<proteinExistence type="predicted"/>
<dbReference type="CDD" id="cd00082">
    <property type="entry name" value="HisKA"/>
    <property type="match status" value="1"/>
</dbReference>
<keyword evidence="4" id="KW-1003">Cell membrane</keyword>
<feature type="transmembrane region" description="Helical" evidence="14">
    <location>
        <begin position="83"/>
        <end position="102"/>
    </location>
</feature>
<dbReference type="SMART" id="SM00388">
    <property type="entry name" value="HisKA"/>
    <property type="match status" value="1"/>
</dbReference>
<dbReference type="GO" id="GO:0000155">
    <property type="term" value="F:phosphorelay sensor kinase activity"/>
    <property type="evidence" value="ECO:0007669"/>
    <property type="project" value="InterPro"/>
</dbReference>
<dbReference type="OrthoDB" id="9792991at2"/>
<feature type="domain" description="Histidine kinase" evidence="15">
    <location>
        <begin position="311"/>
        <end position="508"/>
    </location>
</feature>
<reference evidence="16 17" key="1">
    <citation type="submission" date="2017-10" db="EMBL/GenBank/DDBJ databases">
        <title>Effective Description of Clostridium neonatale sp. nov. linked to necrotizing enterocolitis in neonates and a clarification of species assignable to the genus Clostridium (Prazmowski 1880) emend. Lawson and Rainey 2016.</title>
        <authorList>
            <person name="Bernard K."/>
            <person name="Burdz T."/>
            <person name="Wiebe D."/>
            <person name="Balcewich B."/>
            <person name="Alfa M."/>
            <person name="Bernier A.-M."/>
        </authorList>
    </citation>
    <scope>NUCLEOTIDE SEQUENCE [LARGE SCALE GENOMIC DNA]</scope>
    <source>
        <strain evidence="16 17">LCDC99A005</strain>
    </source>
</reference>
<evidence type="ECO:0000259" key="15">
    <source>
        <dbReference type="PROSITE" id="PS50109"/>
    </source>
</evidence>
<dbReference type="Pfam" id="PF02518">
    <property type="entry name" value="HATPase_c"/>
    <property type="match status" value="1"/>
</dbReference>
<evidence type="ECO:0000256" key="5">
    <source>
        <dbReference type="ARBA" id="ARBA00022553"/>
    </source>
</evidence>
<evidence type="ECO:0000256" key="3">
    <source>
        <dbReference type="ARBA" id="ARBA00012438"/>
    </source>
</evidence>
<dbReference type="InterPro" id="IPR005467">
    <property type="entry name" value="His_kinase_dom"/>
</dbReference>
<evidence type="ECO:0000256" key="10">
    <source>
        <dbReference type="ARBA" id="ARBA00022840"/>
    </source>
</evidence>
<comment type="caution">
    <text evidence="16">The sequence shown here is derived from an EMBL/GenBank/DDBJ whole genome shotgun (WGS) entry which is preliminary data.</text>
</comment>
<dbReference type="InterPro" id="IPR003661">
    <property type="entry name" value="HisK_dim/P_dom"/>
</dbReference>
<dbReference type="STRING" id="137838.GCA_001458595_02260"/>
<dbReference type="RefSeq" id="WP_058295056.1">
    <property type="nucleotide sequence ID" value="NZ_CAMRXJ010000062.1"/>
</dbReference>
<dbReference type="AlphaFoldDB" id="A0A2A7MH37"/>
<dbReference type="Gene3D" id="1.10.287.130">
    <property type="match status" value="1"/>
</dbReference>
<keyword evidence="7 14" id="KW-0812">Transmembrane</keyword>
<dbReference type="Pfam" id="PF00512">
    <property type="entry name" value="HisKA"/>
    <property type="match status" value="1"/>
</dbReference>
<comment type="subcellular location">
    <subcellularLocation>
        <location evidence="2">Cell membrane</location>
        <topology evidence="2">Multi-pass membrane protein</topology>
    </subcellularLocation>
</comment>
<dbReference type="SUPFAM" id="SSF55874">
    <property type="entry name" value="ATPase domain of HSP90 chaperone/DNA topoisomerase II/histidine kinase"/>
    <property type="match status" value="1"/>
</dbReference>
<feature type="transmembrane region" description="Helical" evidence="14">
    <location>
        <begin position="187"/>
        <end position="206"/>
    </location>
</feature>
<dbReference type="FunFam" id="1.10.287.130:FF:000008">
    <property type="entry name" value="Two-component sensor histidine kinase"/>
    <property type="match status" value="1"/>
</dbReference>
<keyword evidence="10" id="KW-0067">ATP-binding</keyword>
<feature type="transmembrane region" description="Helical" evidence="14">
    <location>
        <begin position="226"/>
        <end position="244"/>
    </location>
</feature>
<sequence>MDTKLKNKSISFNLLVLVISINILIITGFLGITRYYYSKSVIATGYMIGISIILSLLVGIFIINKKYKLEYRNNIVDLFYSKLFIEIRILFIFIAMNLIAYLHEISNYRDFFSYDYISGFFICLLLIYVAICDAYKMGLINKKEELDKYIKDKSLIYFIHNKTRSGYSKICNEFNGNLIIKSTKNRLLLKIVYIFLYVLVLLITAHHIGYHYIRWYDIFSMNIEEIFLIFISFLLTAVLLVYVFTFECDINYVQTAVGSILSGKYNNEASLSKVKIFKQIAYDIKNIENGLNKVIEEAVRSERMKGELITNVSHDLKTPLTSIINYIDFLDKEDISEEEKKKYISILKERSNRLKVLIEDLFEVSKASSGNMELNMENIDLIALIRQTLGEFEEKIEKSTLSFIKEIPYDKVIIYADGKKTFRVFQNIISNILKYSMDHSRVYINVSEEEEFVCIVFRNISKYRLNMNEEEILERFKRGDSSRTTEGSGLGLAIAKSLIELQGGKFEVIIDGDLFKVRIMIRKENKINLIN</sequence>
<accession>A0A2A7MH37</accession>
<dbReference type="GO" id="GO:0005886">
    <property type="term" value="C:plasma membrane"/>
    <property type="evidence" value="ECO:0007669"/>
    <property type="project" value="UniProtKB-SubCell"/>
</dbReference>
<evidence type="ECO:0000313" key="16">
    <source>
        <dbReference type="EMBL" id="PEG30890.1"/>
    </source>
</evidence>
<dbReference type="Proteomes" id="UP000220840">
    <property type="component" value="Unassembled WGS sequence"/>
</dbReference>
<evidence type="ECO:0000256" key="9">
    <source>
        <dbReference type="ARBA" id="ARBA00022777"/>
    </source>
</evidence>
<evidence type="ECO:0000256" key="7">
    <source>
        <dbReference type="ARBA" id="ARBA00022692"/>
    </source>
</evidence>
<keyword evidence="13 14" id="KW-0472">Membrane</keyword>
<evidence type="ECO:0000256" key="12">
    <source>
        <dbReference type="ARBA" id="ARBA00023012"/>
    </source>
</evidence>
<keyword evidence="11 14" id="KW-1133">Transmembrane helix</keyword>
<keyword evidence="12" id="KW-0902">Two-component regulatory system</keyword>
<evidence type="ECO:0000256" key="6">
    <source>
        <dbReference type="ARBA" id="ARBA00022679"/>
    </source>
</evidence>
<name>A0A2A7MH37_9CLOT</name>
<evidence type="ECO:0000256" key="13">
    <source>
        <dbReference type="ARBA" id="ARBA00023136"/>
    </source>
</evidence>
<evidence type="ECO:0000313" key="17">
    <source>
        <dbReference type="Proteomes" id="UP000220840"/>
    </source>
</evidence>
<dbReference type="SUPFAM" id="SSF47384">
    <property type="entry name" value="Homodimeric domain of signal transducing histidine kinase"/>
    <property type="match status" value="1"/>
</dbReference>
<dbReference type="InterPro" id="IPR036097">
    <property type="entry name" value="HisK_dim/P_sf"/>
</dbReference>
<dbReference type="PANTHER" id="PTHR45528:SF1">
    <property type="entry name" value="SENSOR HISTIDINE KINASE CPXA"/>
    <property type="match status" value="1"/>
</dbReference>
<evidence type="ECO:0000256" key="14">
    <source>
        <dbReference type="SAM" id="Phobius"/>
    </source>
</evidence>
<dbReference type="SMART" id="SM00387">
    <property type="entry name" value="HATPase_c"/>
    <property type="match status" value="1"/>
</dbReference>
<keyword evidence="9 16" id="KW-0418">Kinase</keyword>
<dbReference type="InterPro" id="IPR003594">
    <property type="entry name" value="HATPase_dom"/>
</dbReference>
<evidence type="ECO:0000256" key="4">
    <source>
        <dbReference type="ARBA" id="ARBA00022475"/>
    </source>
</evidence>
<dbReference type="EMBL" id="PDCJ01000001">
    <property type="protein sequence ID" value="PEG30890.1"/>
    <property type="molecule type" value="Genomic_DNA"/>
</dbReference>
<feature type="transmembrane region" description="Helical" evidence="14">
    <location>
        <begin position="12"/>
        <end position="37"/>
    </location>
</feature>
<keyword evidence="5" id="KW-0597">Phosphoprotein</keyword>
<feature type="transmembrane region" description="Helical" evidence="14">
    <location>
        <begin position="43"/>
        <end position="63"/>
    </location>
</feature>
<protein>
    <recommendedName>
        <fullName evidence="3">histidine kinase</fullName>
        <ecNumber evidence="3">2.7.13.3</ecNumber>
    </recommendedName>
</protein>
<feature type="transmembrane region" description="Helical" evidence="14">
    <location>
        <begin position="114"/>
        <end position="135"/>
    </location>
</feature>
<keyword evidence="8" id="KW-0547">Nucleotide-binding</keyword>
<comment type="catalytic activity">
    <reaction evidence="1">
        <text>ATP + protein L-histidine = ADP + protein N-phospho-L-histidine.</text>
        <dbReference type="EC" id="2.7.13.3"/>
    </reaction>
</comment>